<dbReference type="AlphaFoldDB" id="A0AAD8GBQ7"/>
<dbReference type="Proteomes" id="UP001230051">
    <property type="component" value="Unassembled WGS sequence"/>
</dbReference>
<name>A0AAD8GBQ7_ACIOX</name>
<keyword evidence="3" id="KW-1185">Reference proteome</keyword>
<dbReference type="PANTHER" id="PTHR11079:SF149">
    <property type="entry name" value="TRNA-SPECIFIC ADENOSINE DEAMINASE 2"/>
    <property type="match status" value="1"/>
</dbReference>
<reference evidence="2" key="1">
    <citation type="submission" date="2022-02" db="EMBL/GenBank/DDBJ databases">
        <title>Atlantic sturgeon de novo genome assembly.</title>
        <authorList>
            <person name="Stock M."/>
            <person name="Klopp C."/>
            <person name="Guiguen Y."/>
            <person name="Cabau C."/>
            <person name="Parinello H."/>
            <person name="Santidrian Yebra-Pimentel E."/>
            <person name="Kuhl H."/>
            <person name="Dirks R.P."/>
            <person name="Guessner J."/>
            <person name="Wuertz S."/>
            <person name="Du K."/>
            <person name="Schartl M."/>
        </authorList>
    </citation>
    <scope>NUCLEOTIDE SEQUENCE</scope>
    <source>
        <strain evidence="2">STURGEONOMICS-FGT-2020</strain>
        <tissue evidence="2">Whole blood</tissue>
    </source>
</reference>
<comment type="caution">
    <text evidence="2">The sequence shown here is derived from an EMBL/GenBank/DDBJ whole genome shotgun (WGS) entry which is preliminary data.</text>
</comment>
<accession>A0AAD8GBQ7</accession>
<protein>
    <submittedName>
        <fullName evidence="2">tRNA-specific adenosine deaminase 2</fullName>
    </submittedName>
</protein>
<dbReference type="PANTHER" id="PTHR11079">
    <property type="entry name" value="CYTOSINE DEAMINASE FAMILY MEMBER"/>
    <property type="match status" value="1"/>
</dbReference>
<organism evidence="2 3">
    <name type="scientific">Acipenser oxyrinchus oxyrinchus</name>
    <dbReference type="NCBI Taxonomy" id="40147"/>
    <lineage>
        <taxon>Eukaryota</taxon>
        <taxon>Metazoa</taxon>
        <taxon>Chordata</taxon>
        <taxon>Craniata</taxon>
        <taxon>Vertebrata</taxon>
        <taxon>Euteleostomi</taxon>
        <taxon>Actinopterygii</taxon>
        <taxon>Chondrostei</taxon>
        <taxon>Acipenseriformes</taxon>
        <taxon>Acipenseridae</taxon>
        <taxon>Acipenser</taxon>
    </lineage>
</organism>
<keyword evidence="1" id="KW-0378">Hydrolase</keyword>
<dbReference type="Gene3D" id="3.40.140.10">
    <property type="entry name" value="Cytidine Deaminase, domain 2"/>
    <property type="match status" value="1"/>
</dbReference>
<dbReference type="EMBL" id="JAGXEW010000005">
    <property type="protein sequence ID" value="KAK1171512.1"/>
    <property type="molecule type" value="Genomic_DNA"/>
</dbReference>
<dbReference type="GO" id="GO:0005737">
    <property type="term" value="C:cytoplasm"/>
    <property type="evidence" value="ECO:0007669"/>
    <property type="project" value="TreeGrafter"/>
</dbReference>
<gene>
    <name evidence="2" type="primary">ADAT2</name>
    <name evidence="2" type="ORF">AOXY_G6357</name>
</gene>
<evidence type="ECO:0000313" key="2">
    <source>
        <dbReference type="EMBL" id="KAK1171512.1"/>
    </source>
</evidence>
<evidence type="ECO:0000313" key="3">
    <source>
        <dbReference type="Proteomes" id="UP001230051"/>
    </source>
</evidence>
<dbReference type="InterPro" id="IPR016193">
    <property type="entry name" value="Cytidine_deaminase-like"/>
</dbReference>
<dbReference type="GO" id="GO:0002100">
    <property type="term" value="P:tRNA wobble adenosine to inosine editing"/>
    <property type="evidence" value="ECO:0007669"/>
    <property type="project" value="TreeGrafter"/>
</dbReference>
<sequence length="215" mass="24716">TGTDCERSSPDNHGVCHPCAEKIQKWMQNAFEMVRVCLMHRQVLGCWFGAKDGGGGSEWSAGKIRENKSDRDRVKYWLLNRFCIGDVFELTVLYVTVEPCIMFAGTLRLLSILNTLLFCLHNRFGGCGSVLNIPADNLTHTGAPFKHLPYFILFYFKCYLVFHNCISGCRAEEAMEMLKMFYKQESPNGKYNCCHCIHVDFIFFTDMAFLHFVFL</sequence>
<feature type="non-terminal residue" evidence="2">
    <location>
        <position position="215"/>
    </location>
</feature>
<dbReference type="GO" id="GO:0005634">
    <property type="term" value="C:nucleus"/>
    <property type="evidence" value="ECO:0007669"/>
    <property type="project" value="TreeGrafter"/>
</dbReference>
<proteinExistence type="predicted"/>
<dbReference type="SUPFAM" id="SSF53927">
    <property type="entry name" value="Cytidine deaminase-like"/>
    <property type="match status" value="1"/>
</dbReference>
<dbReference type="GO" id="GO:0052717">
    <property type="term" value="F:tRNA-specific adenosine-34 deaminase activity"/>
    <property type="evidence" value="ECO:0007669"/>
    <property type="project" value="TreeGrafter"/>
</dbReference>
<evidence type="ECO:0000256" key="1">
    <source>
        <dbReference type="ARBA" id="ARBA00022801"/>
    </source>
</evidence>